<dbReference type="GO" id="GO:0006139">
    <property type="term" value="P:nucleobase-containing compound metabolic process"/>
    <property type="evidence" value="ECO:0007669"/>
    <property type="project" value="InterPro"/>
</dbReference>
<name>A0A7C3VPF9_9CYAN</name>
<dbReference type="InterPro" id="IPR037027">
    <property type="entry name" value="YqgF/RNaseH-like_dom_sf"/>
</dbReference>
<organism evidence="2">
    <name type="scientific">Planktothricoides sp. SpSt-374</name>
    <dbReference type="NCBI Taxonomy" id="2282167"/>
    <lineage>
        <taxon>Bacteria</taxon>
        <taxon>Bacillati</taxon>
        <taxon>Cyanobacteriota</taxon>
        <taxon>Cyanophyceae</taxon>
        <taxon>Oscillatoriophycideae</taxon>
        <taxon>Oscillatoriales</taxon>
        <taxon>Oscillatoriaceae</taxon>
        <taxon>Planktothricoides</taxon>
    </lineage>
</organism>
<reference evidence="2" key="1">
    <citation type="journal article" date="2020" name="mSystems">
        <title>Genome- and Community-Level Interaction Insights into Carbon Utilization and Element Cycling Functions of Hydrothermarchaeota in Hydrothermal Sediment.</title>
        <authorList>
            <person name="Zhou Z."/>
            <person name="Liu Y."/>
            <person name="Xu W."/>
            <person name="Pan J."/>
            <person name="Luo Z.H."/>
            <person name="Li M."/>
        </authorList>
    </citation>
    <scope>NUCLEOTIDE SEQUENCE [LARGE SCALE GENOMIC DNA]</scope>
    <source>
        <strain evidence="2">SpSt-374</strain>
    </source>
</reference>
<sequence length="134" mass="14894">MILGFDPGKVKCGIAVMGEDGKILHHQVVPSAEAVATLKSLAAQYAISILVMGDRTTAKQWKQQLLDSGWQSDQIAMVNEGYSTLAARERYWQMYPPQGLWRLVPQGMREPPRPVDDIVAIILIERYLGIKSGD</sequence>
<evidence type="ECO:0000313" key="2">
    <source>
        <dbReference type="EMBL" id="HGG00511.1"/>
    </source>
</evidence>
<dbReference type="InterPro" id="IPR012337">
    <property type="entry name" value="RNaseH-like_sf"/>
</dbReference>
<dbReference type="AlphaFoldDB" id="A0A7C3VPF9"/>
<comment type="caution">
    <text evidence="2">The sequence shown here is derived from an EMBL/GenBank/DDBJ whole genome shotgun (WGS) entry which is preliminary data.</text>
</comment>
<proteinExistence type="predicted"/>
<protein>
    <submittedName>
        <fullName evidence="2">Resolvase</fullName>
    </submittedName>
</protein>
<accession>A0A7C3VPF9</accession>
<dbReference type="InterPro" id="IPR006641">
    <property type="entry name" value="YqgF/RNaseH-like_dom"/>
</dbReference>
<dbReference type="EMBL" id="DSPX01000073">
    <property type="protein sequence ID" value="HGG00511.1"/>
    <property type="molecule type" value="Genomic_DNA"/>
</dbReference>
<dbReference type="SUPFAM" id="SSF53098">
    <property type="entry name" value="Ribonuclease H-like"/>
    <property type="match status" value="1"/>
</dbReference>
<gene>
    <name evidence="2" type="ORF">ENR15_07630</name>
</gene>
<dbReference type="SMART" id="SM00732">
    <property type="entry name" value="YqgFc"/>
    <property type="match status" value="1"/>
</dbReference>
<dbReference type="Gene3D" id="3.30.420.140">
    <property type="entry name" value="YqgF/RNase H-like domain"/>
    <property type="match status" value="1"/>
</dbReference>
<feature type="domain" description="YqgF/RNase H-like" evidence="1">
    <location>
        <begin position="1"/>
        <end position="87"/>
    </location>
</feature>
<evidence type="ECO:0000259" key="1">
    <source>
        <dbReference type="SMART" id="SM00732"/>
    </source>
</evidence>